<sequence>MTCIVGLVNKGTVYIGGDSAGLDSNYSLVVRNDRKVFRSGDFVMGFTSSFRMGQLLAFGFHPNRPRVGVDVMTYMVTDFIDAVRARMKYGGFARTRDSAEYGGRFLVGYAARLFHISDDYQVGESVHGFDACGCGNAIALGSLRSTRDWNDPKARLLEALGAAETFSAGVRGPFYLEQTDCTNN</sequence>
<protein>
    <submittedName>
        <fullName evidence="1">Uncharacterized protein</fullName>
    </submittedName>
</protein>
<evidence type="ECO:0000313" key="2">
    <source>
        <dbReference type="Proteomes" id="UP000305095"/>
    </source>
</evidence>
<reference evidence="1 2" key="1">
    <citation type="submission" date="2019-05" db="EMBL/GenBank/DDBJ databases">
        <title>Draft Genome of Bradyrhizobium elkanii strain SEMIA 938, Used in Commercial Inoculants for Lupinus spp. in Brazil.</title>
        <authorList>
            <person name="Hungria M."/>
            <person name="Delamuta J.R.M."/>
            <person name="Ribeiro R.A."/>
            <person name="Nogueira M.A."/>
        </authorList>
    </citation>
    <scope>NUCLEOTIDE SEQUENCE [LARGE SCALE GENOMIC DNA]</scope>
    <source>
        <strain evidence="1 2">Semia 938</strain>
    </source>
</reference>
<name>A0A4U6RSN4_BRAEL</name>
<evidence type="ECO:0000313" key="1">
    <source>
        <dbReference type="EMBL" id="TKV77887.1"/>
    </source>
</evidence>
<organism evidence="1 2">
    <name type="scientific">Bradyrhizobium elkanii</name>
    <dbReference type="NCBI Taxonomy" id="29448"/>
    <lineage>
        <taxon>Bacteria</taxon>
        <taxon>Pseudomonadati</taxon>
        <taxon>Pseudomonadota</taxon>
        <taxon>Alphaproteobacteria</taxon>
        <taxon>Hyphomicrobiales</taxon>
        <taxon>Nitrobacteraceae</taxon>
        <taxon>Bradyrhizobium</taxon>
    </lineage>
</organism>
<dbReference type="InterPro" id="IPR029055">
    <property type="entry name" value="Ntn_hydrolases_N"/>
</dbReference>
<dbReference type="Proteomes" id="UP000305095">
    <property type="component" value="Unassembled WGS sequence"/>
</dbReference>
<dbReference type="AlphaFoldDB" id="A0A4U6RSN4"/>
<comment type="caution">
    <text evidence="1">The sequence shown here is derived from an EMBL/GenBank/DDBJ whole genome shotgun (WGS) entry which is preliminary data.</text>
</comment>
<proteinExistence type="predicted"/>
<dbReference type="RefSeq" id="WP_137482155.1">
    <property type="nucleotide sequence ID" value="NZ_CP126003.1"/>
</dbReference>
<accession>A0A4U6RSN4</accession>
<dbReference type="SUPFAM" id="SSF56235">
    <property type="entry name" value="N-terminal nucleophile aminohydrolases (Ntn hydrolases)"/>
    <property type="match status" value="1"/>
</dbReference>
<gene>
    <name evidence="1" type="ORF">FDV58_28910</name>
</gene>
<dbReference type="EMBL" id="SZZP01000020">
    <property type="protein sequence ID" value="TKV77887.1"/>
    <property type="molecule type" value="Genomic_DNA"/>
</dbReference>
<dbReference type="Gene3D" id="3.60.20.10">
    <property type="entry name" value="Glutamine Phosphoribosylpyrophosphate, subunit 1, domain 1"/>
    <property type="match status" value="1"/>
</dbReference>